<keyword evidence="2" id="KW-1185">Reference proteome</keyword>
<accession>A0ABY2V1V1</accession>
<reference evidence="1 2" key="1">
    <citation type="submission" date="2019-05" db="EMBL/GenBank/DDBJ databases">
        <title>Arcobacter cibarius and Arcobacter thereius providing challenges in identification an antibiotic susceptibility and Quinolone resistance.</title>
        <authorList>
            <person name="Busch A."/>
            <person name="Hanel I."/>
            <person name="Hotzel H."/>
            <person name="Tomaso H."/>
        </authorList>
    </citation>
    <scope>NUCLEOTIDE SEQUENCE [LARGE SCALE GENOMIC DNA]</scope>
    <source>
        <strain evidence="1 2">16CS0831-2</strain>
    </source>
</reference>
<dbReference type="InterPro" id="IPR023393">
    <property type="entry name" value="START-like_dom_sf"/>
</dbReference>
<evidence type="ECO:0000313" key="2">
    <source>
        <dbReference type="Proteomes" id="UP000305417"/>
    </source>
</evidence>
<dbReference type="Proteomes" id="UP000305417">
    <property type="component" value="Unassembled WGS sequence"/>
</dbReference>
<dbReference type="CDD" id="cd07820">
    <property type="entry name" value="SRPBCC_3"/>
    <property type="match status" value="1"/>
</dbReference>
<dbReference type="Gene3D" id="3.30.530.20">
    <property type="match status" value="1"/>
</dbReference>
<dbReference type="SUPFAM" id="SSF55961">
    <property type="entry name" value="Bet v1-like"/>
    <property type="match status" value="1"/>
</dbReference>
<evidence type="ECO:0000313" key="1">
    <source>
        <dbReference type="EMBL" id="TLS96025.1"/>
    </source>
</evidence>
<gene>
    <name evidence="1" type="ORF">FE247_10375</name>
</gene>
<comment type="caution">
    <text evidence="1">The sequence shown here is derived from an EMBL/GenBank/DDBJ whole genome shotgun (WGS) entry which is preliminary data.</text>
</comment>
<organism evidence="1 2">
    <name type="scientific">Aliarcobacter cibarius</name>
    <dbReference type="NCBI Taxonomy" id="255507"/>
    <lineage>
        <taxon>Bacteria</taxon>
        <taxon>Pseudomonadati</taxon>
        <taxon>Campylobacterota</taxon>
        <taxon>Epsilonproteobacteria</taxon>
        <taxon>Campylobacterales</taxon>
        <taxon>Arcobacteraceae</taxon>
        <taxon>Aliarcobacter</taxon>
    </lineage>
</organism>
<proteinExistence type="predicted"/>
<name>A0ABY2V1V1_9BACT</name>
<sequence length="148" mass="17598">MHILEQTSLIDCTVEELFNFHLDTNNIKLITPKHTKVELLNYEDKTYEGKLVKLKTTRAFIPIYWIVKIDKLQYPNLLVDVALKSPFAYWEHSHIFTQKGTKCELKDVIKFELPFGIFGKILAPLVKKDIKNMFEYRHFQTKKYFAEK</sequence>
<dbReference type="RefSeq" id="WP_138109147.1">
    <property type="nucleotide sequence ID" value="NZ_CP043857.1"/>
</dbReference>
<dbReference type="EMBL" id="VBUC01000036">
    <property type="protein sequence ID" value="TLS96025.1"/>
    <property type="molecule type" value="Genomic_DNA"/>
</dbReference>
<protein>
    <submittedName>
        <fullName evidence="1">SRPBCC family protein</fullName>
    </submittedName>
</protein>